<evidence type="ECO:0000256" key="5">
    <source>
        <dbReference type="ARBA" id="ARBA00022970"/>
    </source>
</evidence>
<name>A0A6A6NSV9_9PEZI</name>
<dbReference type="PIRSF" id="PIRSF006060">
    <property type="entry name" value="AA_transporter"/>
    <property type="match status" value="1"/>
</dbReference>
<keyword evidence="6 8" id="KW-1133">Transmembrane helix</keyword>
<evidence type="ECO:0000256" key="3">
    <source>
        <dbReference type="ARBA" id="ARBA00022475"/>
    </source>
</evidence>
<keyword evidence="4 8" id="KW-0812">Transmembrane</keyword>
<proteinExistence type="predicted"/>
<accession>A0A6A6NSV9</accession>
<reference evidence="10" key="1">
    <citation type="journal article" date="2020" name="Stud. Mycol.">
        <title>101 Dothideomycetes genomes: a test case for predicting lifestyles and emergence of pathogens.</title>
        <authorList>
            <person name="Haridas S."/>
            <person name="Albert R."/>
            <person name="Binder M."/>
            <person name="Bloem J."/>
            <person name="Labutti K."/>
            <person name="Salamov A."/>
            <person name="Andreopoulos B."/>
            <person name="Baker S."/>
            <person name="Barry K."/>
            <person name="Bills G."/>
            <person name="Bluhm B."/>
            <person name="Cannon C."/>
            <person name="Castanera R."/>
            <person name="Culley D."/>
            <person name="Daum C."/>
            <person name="Ezra D."/>
            <person name="Gonzalez J."/>
            <person name="Henrissat B."/>
            <person name="Kuo A."/>
            <person name="Liang C."/>
            <person name="Lipzen A."/>
            <person name="Lutzoni F."/>
            <person name="Magnuson J."/>
            <person name="Mondo S."/>
            <person name="Nolan M."/>
            <person name="Ohm R."/>
            <person name="Pangilinan J."/>
            <person name="Park H.-J."/>
            <person name="Ramirez L."/>
            <person name="Alfaro M."/>
            <person name="Sun H."/>
            <person name="Tritt A."/>
            <person name="Yoshinaga Y."/>
            <person name="Zwiers L.-H."/>
            <person name="Turgeon B."/>
            <person name="Goodwin S."/>
            <person name="Spatafora J."/>
            <person name="Crous P."/>
            <person name="Grigoriev I."/>
        </authorList>
    </citation>
    <scope>NUCLEOTIDE SEQUENCE</scope>
    <source>
        <strain evidence="10">ATCC 16933</strain>
    </source>
</reference>
<dbReference type="Proteomes" id="UP000799766">
    <property type="component" value="Unassembled WGS sequence"/>
</dbReference>
<dbReference type="EMBL" id="MU001689">
    <property type="protein sequence ID" value="KAF2454841.1"/>
    <property type="molecule type" value="Genomic_DNA"/>
</dbReference>
<feature type="transmembrane region" description="Helical" evidence="8">
    <location>
        <begin position="405"/>
        <end position="423"/>
    </location>
</feature>
<dbReference type="PANTHER" id="PTHR43341:SF1">
    <property type="entry name" value="GENERAL AMINO-ACID PERMEASE GAP1"/>
    <property type="match status" value="1"/>
</dbReference>
<evidence type="ECO:0000313" key="11">
    <source>
        <dbReference type="Proteomes" id="UP000799766"/>
    </source>
</evidence>
<dbReference type="InterPro" id="IPR004840">
    <property type="entry name" value="Amino_acid_permease_CS"/>
</dbReference>
<dbReference type="OrthoDB" id="3900342at2759"/>
<dbReference type="Pfam" id="PF00324">
    <property type="entry name" value="AA_permease"/>
    <property type="match status" value="1"/>
</dbReference>
<feature type="transmembrane region" description="Helical" evidence="8">
    <location>
        <begin position="474"/>
        <end position="496"/>
    </location>
</feature>
<evidence type="ECO:0000256" key="7">
    <source>
        <dbReference type="ARBA" id="ARBA00023136"/>
    </source>
</evidence>
<dbReference type="FunFam" id="1.20.1740.10:FF:000017">
    <property type="entry name" value="Amino acid permease"/>
    <property type="match status" value="1"/>
</dbReference>
<evidence type="ECO:0000313" key="10">
    <source>
        <dbReference type="EMBL" id="KAF2454841.1"/>
    </source>
</evidence>
<feature type="transmembrane region" description="Helical" evidence="8">
    <location>
        <begin position="303"/>
        <end position="324"/>
    </location>
</feature>
<feature type="transmembrane region" description="Helical" evidence="8">
    <location>
        <begin position="189"/>
        <end position="210"/>
    </location>
</feature>
<feature type="transmembrane region" description="Helical" evidence="8">
    <location>
        <begin position="160"/>
        <end position="182"/>
    </location>
</feature>
<feature type="transmembrane region" description="Helical" evidence="8">
    <location>
        <begin position="344"/>
        <end position="370"/>
    </location>
</feature>
<evidence type="ECO:0000256" key="2">
    <source>
        <dbReference type="ARBA" id="ARBA00022448"/>
    </source>
</evidence>
<organism evidence="10 11">
    <name type="scientific">Lineolata rhizophorae</name>
    <dbReference type="NCBI Taxonomy" id="578093"/>
    <lineage>
        <taxon>Eukaryota</taxon>
        <taxon>Fungi</taxon>
        <taxon>Dikarya</taxon>
        <taxon>Ascomycota</taxon>
        <taxon>Pezizomycotina</taxon>
        <taxon>Dothideomycetes</taxon>
        <taxon>Dothideomycetes incertae sedis</taxon>
        <taxon>Lineolatales</taxon>
        <taxon>Lineolataceae</taxon>
        <taxon>Lineolata</taxon>
    </lineage>
</organism>
<evidence type="ECO:0000256" key="4">
    <source>
        <dbReference type="ARBA" id="ARBA00022692"/>
    </source>
</evidence>
<evidence type="ECO:0000256" key="8">
    <source>
        <dbReference type="SAM" id="Phobius"/>
    </source>
</evidence>
<gene>
    <name evidence="10" type="ORF">BDY21DRAFT_365866</name>
</gene>
<dbReference type="AlphaFoldDB" id="A0A6A6NSV9"/>
<keyword evidence="3" id="KW-1003">Cell membrane</keyword>
<feature type="transmembrane region" description="Helical" evidence="8">
    <location>
        <begin position="216"/>
        <end position="236"/>
    </location>
</feature>
<dbReference type="InterPro" id="IPR004762">
    <property type="entry name" value="Amino_acid_permease_fungi"/>
</dbReference>
<feature type="transmembrane region" description="Helical" evidence="8">
    <location>
        <begin position="516"/>
        <end position="533"/>
    </location>
</feature>
<evidence type="ECO:0000256" key="6">
    <source>
        <dbReference type="ARBA" id="ARBA00022989"/>
    </source>
</evidence>
<evidence type="ECO:0000259" key="9">
    <source>
        <dbReference type="Pfam" id="PF00324"/>
    </source>
</evidence>
<sequence>MAVEKGGMYTPDSMTLPAYDRPVRKHSYSKRVIDSFKPDPHAHLTPSGVVGANGKVFDIEAAATATAESPLARKLKGRHLQMIAIGGSIGTGLFVASGSTLAHGGPASVLIAFSLIGTMLYSTVHALGEMAVLFPVAGSFSAYSTRFLDPAWGFAMGWNYALQWLMVFPLELVAASITIAFWNEGRISNAAWVTIFLFLIITINLFGVKGYGEAEFIFSTIKVVAVIGFIVLGVILNCGGGPNGEYLGGRYWRDPGAFNHGFKGLCSTMVTAAFAFAGTELVGLAAAETANPRKSLPTAIKQVFWRITLFYIVSLTLVGLLVPFNEPRLLSGSSSVDAAASPFVIAIQNAGIEVLPSVMNCVIMIAVLSVGNSAVYGSSRTLAALAEQGQAPRIFAYIDRKGRPMAGIIAASALGFLAYLAASDKENEAFTWMLAISGLSSIFTWSSICLAHIRFRKGWKVQGHTLDELAFRSQAGLVGSWVGFTLNCLILIAQFWTGFAPIGYAENTASENVEHFFSLYLAVPIVLLFYLPYKIYYRTPFIRSHDMDLHTGMRELNIGALLAEERAEQAEWPLWKKVYKIFC</sequence>
<dbReference type="GO" id="GO:0015171">
    <property type="term" value="F:amino acid transmembrane transporter activity"/>
    <property type="evidence" value="ECO:0007669"/>
    <property type="project" value="TreeGrafter"/>
</dbReference>
<dbReference type="Gene3D" id="1.20.1740.10">
    <property type="entry name" value="Amino acid/polyamine transporter I"/>
    <property type="match status" value="1"/>
</dbReference>
<feature type="transmembrane region" description="Helical" evidence="8">
    <location>
        <begin position="82"/>
        <end position="101"/>
    </location>
</feature>
<protein>
    <submittedName>
        <fullName evidence="10">Putative amino acid permease</fullName>
    </submittedName>
</protein>
<dbReference type="InterPro" id="IPR004841">
    <property type="entry name" value="AA-permease/SLC12A_dom"/>
</dbReference>
<keyword evidence="7 8" id="KW-0472">Membrane</keyword>
<feature type="domain" description="Amino acid permease/ SLC12A" evidence="9">
    <location>
        <begin position="79"/>
        <end position="541"/>
    </location>
</feature>
<keyword evidence="11" id="KW-1185">Reference proteome</keyword>
<dbReference type="PANTHER" id="PTHR43341">
    <property type="entry name" value="AMINO ACID PERMEASE"/>
    <property type="match status" value="1"/>
</dbReference>
<comment type="subcellular location">
    <subcellularLocation>
        <location evidence="1">Cell membrane</location>
        <topology evidence="1">Multi-pass membrane protein</topology>
    </subcellularLocation>
</comment>
<evidence type="ECO:0000256" key="1">
    <source>
        <dbReference type="ARBA" id="ARBA00004651"/>
    </source>
</evidence>
<dbReference type="NCBIfam" id="TIGR00913">
    <property type="entry name" value="2A0310"/>
    <property type="match status" value="1"/>
</dbReference>
<dbReference type="InterPro" id="IPR050524">
    <property type="entry name" value="APC_YAT"/>
</dbReference>
<dbReference type="GO" id="GO:0005886">
    <property type="term" value="C:plasma membrane"/>
    <property type="evidence" value="ECO:0007669"/>
    <property type="project" value="UniProtKB-SubCell"/>
</dbReference>
<keyword evidence="2" id="KW-0813">Transport</keyword>
<feature type="transmembrane region" description="Helical" evidence="8">
    <location>
        <begin position="429"/>
        <end position="453"/>
    </location>
</feature>
<keyword evidence="5" id="KW-0029">Amino-acid transport</keyword>
<dbReference type="PROSITE" id="PS00218">
    <property type="entry name" value="AMINO_ACID_PERMEASE_1"/>
    <property type="match status" value="1"/>
</dbReference>